<reference evidence="1 2" key="2">
    <citation type="submission" date="2020-08" db="EMBL/GenBank/DDBJ databases">
        <authorList>
            <person name="Partida-Martinez L."/>
            <person name="Huntemann M."/>
            <person name="Clum A."/>
            <person name="Wang J."/>
            <person name="Palaniappan K."/>
            <person name="Ritter S."/>
            <person name="Chen I.-M."/>
            <person name="Stamatis D."/>
            <person name="Reddy T."/>
            <person name="O'Malley R."/>
            <person name="Daum C."/>
            <person name="Shapiro N."/>
            <person name="Ivanova N."/>
            <person name="Kyrpides N."/>
            <person name="Woyke T."/>
        </authorList>
    </citation>
    <scope>NUCLEOTIDE SEQUENCE [LARGE SCALE GENOMIC DNA]</scope>
    <source>
        <strain evidence="1 2">RAS26</strain>
    </source>
</reference>
<sequence length="92" mass="9025">MSTGPTDWVSGERVFAPPTGTVDVDWLVPAVLEAVPSAAPTDARAALAAAWTARRAGTAAPAGDPLARAAGAVVEDAVTLFRAAPAAGDSAG</sequence>
<dbReference type="EMBL" id="JACHVX010000003">
    <property type="protein sequence ID" value="MBB2923506.1"/>
    <property type="molecule type" value="Genomic_DNA"/>
</dbReference>
<organism evidence="1 2">
    <name type="scientific">Cellulomonas cellasea</name>
    <dbReference type="NCBI Taxonomy" id="43670"/>
    <lineage>
        <taxon>Bacteria</taxon>
        <taxon>Bacillati</taxon>
        <taxon>Actinomycetota</taxon>
        <taxon>Actinomycetes</taxon>
        <taxon>Micrococcales</taxon>
        <taxon>Cellulomonadaceae</taxon>
        <taxon>Cellulomonas</taxon>
    </lineage>
</organism>
<protein>
    <submittedName>
        <fullName evidence="1">Uncharacterized protein</fullName>
    </submittedName>
</protein>
<dbReference type="RefSeq" id="WP_183296333.1">
    <property type="nucleotide sequence ID" value="NZ_JACHVX010000003.1"/>
</dbReference>
<evidence type="ECO:0000313" key="2">
    <source>
        <dbReference type="Proteomes" id="UP000518206"/>
    </source>
</evidence>
<reference evidence="1 2" key="1">
    <citation type="submission" date="2020-08" db="EMBL/GenBank/DDBJ databases">
        <title>The Agave Microbiome: Exploring the role of microbial communities in plant adaptations to desert environments.</title>
        <authorList>
            <person name="Partida-Martinez L.P."/>
        </authorList>
    </citation>
    <scope>NUCLEOTIDE SEQUENCE [LARGE SCALE GENOMIC DNA]</scope>
    <source>
        <strain evidence="1 2">RAS26</strain>
    </source>
</reference>
<dbReference type="Proteomes" id="UP000518206">
    <property type="component" value="Unassembled WGS sequence"/>
</dbReference>
<proteinExistence type="predicted"/>
<name>A0A7W4UG04_9CELL</name>
<accession>A0A7W4UG04</accession>
<dbReference type="AlphaFoldDB" id="A0A7W4UG04"/>
<comment type="caution">
    <text evidence="1">The sequence shown here is derived from an EMBL/GenBank/DDBJ whole genome shotgun (WGS) entry which is preliminary data.</text>
</comment>
<evidence type="ECO:0000313" key="1">
    <source>
        <dbReference type="EMBL" id="MBB2923506.1"/>
    </source>
</evidence>
<gene>
    <name evidence="1" type="ORF">FHR80_002431</name>
</gene>